<sequence length="209" mass="22649">MFHFYLIDPIGRSVVKVNDGFDRAAELTDCEAPDLDTLWQDAAEPDSSTDIAYNPDAEDQPAFLLRLAHGSTTTERLVAGRAVLMACGAVPADIAQQFSTAEAVQEAIGFLGKIRTDVAAWLKSPVRPILARLPGAAPPLATPGNTATARRTAPSSIALTMSGSSALVSRLTVPGWADWAFRRAPHRPFRLGRCHRCARQHDWRDNCNS</sequence>
<keyword evidence="2" id="KW-1185">Reference proteome</keyword>
<evidence type="ECO:0000313" key="1">
    <source>
        <dbReference type="EMBL" id="MEI6001956.1"/>
    </source>
</evidence>
<dbReference type="RefSeq" id="WP_336601615.1">
    <property type="nucleotide sequence ID" value="NZ_JACFYJ010000091.1"/>
</dbReference>
<evidence type="ECO:0000313" key="2">
    <source>
        <dbReference type="Proteomes" id="UP001386437"/>
    </source>
</evidence>
<dbReference type="EMBL" id="JACFYJ010000091">
    <property type="protein sequence ID" value="MEI6001956.1"/>
    <property type="molecule type" value="Genomic_DNA"/>
</dbReference>
<reference evidence="1 2" key="1">
    <citation type="journal article" date="2022" name="Arch. Microbiol.">
        <title>Paraburkholderia bengalensis sp. nov. isolated from roots of Oryza sativa, IR64.</title>
        <authorList>
            <person name="Nag P."/>
            <person name="Mondal N."/>
            <person name="Sarkar J."/>
            <person name="Das S."/>
        </authorList>
    </citation>
    <scope>NUCLEOTIDE SEQUENCE [LARGE SCALE GENOMIC DNA]</scope>
    <source>
        <strain evidence="1 2">IR64_4_BI</strain>
    </source>
</reference>
<gene>
    <name evidence="1" type="ORF">H3V53_33930</name>
</gene>
<protein>
    <submittedName>
        <fullName evidence="1">Uncharacterized protein</fullName>
    </submittedName>
</protein>
<comment type="caution">
    <text evidence="1">The sequence shown here is derived from an EMBL/GenBank/DDBJ whole genome shotgun (WGS) entry which is preliminary data.</text>
</comment>
<accession>A0ABU8J262</accession>
<name>A0ABU8J262_9BURK</name>
<proteinExistence type="predicted"/>
<organism evidence="1 2">
    <name type="scientific">Paraburkholderia bengalensis</name>
    <dbReference type="NCBI Taxonomy" id="2747562"/>
    <lineage>
        <taxon>Bacteria</taxon>
        <taxon>Pseudomonadati</taxon>
        <taxon>Pseudomonadota</taxon>
        <taxon>Betaproteobacteria</taxon>
        <taxon>Burkholderiales</taxon>
        <taxon>Burkholderiaceae</taxon>
        <taxon>Paraburkholderia</taxon>
    </lineage>
</organism>
<dbReference type="Proteomes" id="UP001386437">
    <property type="component" value="Unassembled WGS sequence"/>
</dbReference>